<gene>
    <name evidence="3" type="ORF">GCM10012289_36890</name>
</gene>
<keyword evidence="2" id="KW-1133">Transmembrane helix</keyword>
<evidence type="ECO:0000256" key="2">
    <source>
        <dbReference type="SAM" id="Phobius"/>
    </source>
</evidence>
<evidence type="ECO:0000313" key="4">
    <source>
        <dbReference type="Proteomes" id="UP000646523"/>
    </source>
</evidence>
<keyword evidence="2" id="KW-0812">Transmembrane</keyword>
<dbReference type="Proteomes" id="UP000646523">
    <property type="component" value="Unassembled WGS sequence"/>
</dbReference>
<accession>A0A917Z018</accession>
<keyword evidence="4" id="KW-1185">Reference proteome</keyword>
<feature type="transmembrane region" description="Helical" evidence="2">
    <location>
        <begin position="6"/>
        <end position="26"/>
    </location>
</feature>
<evidence type="ECO:0000256" key="1">
    <source>
        <dbReference type="SAM" id="MobiDB-lite"/>
    </source>
</evidence>
<sequence>MQEVTPGQVGLTVGLAMVSAIGFLLLRCQGKGRPFGPAGRRLAVAIVMLTGLVSASVALVGGIVLDQYLSTLLGAVAPSGLWFSQVRAGEPERRTVGKEMATFWLVSLLARLDQAMAEDQRVWCERRVDDSWSVYELSLAAIRYHERICDRLAPEQRRRERVHARLEAIERRLDVAALIEDGASRSKVVTALGGSRHTKLARYERYLHDLTRLHGILRHDAENDLLRLLASAYRAGHRSLPRYVPPSRSRTVIEPVSPHP</sequence>
<organism evidence="3 4">
    <name type="scientific">Nonomuraea cavernae</name>
    <dbReference type="NCBI Taxonomy" id="2045107"/>
    <lineage>
        <taxon>Bacteria</taxon>
        <taxon>Bacillati</taxon>
        <taxon>Actinomycetota</taxon>
        <taxon>Actinomycetes</taxon>
        <taxon>Streptosporangiales</taxon>
        <taxon>Streptosporangiaceae</taxon>
        <taxon>Nonomuraea</taxon>
    </lineage>
</organism>
<feature type="region of interest" description="Disordered" evidence="1">
    <location>
        <begin position="240"/>
        <end position="260"/>
    </location>
</feature>
<proteinExistence type="predicted"/>
<dbReference type="EMBL" id="BMNH01000010">
    <property type="protein sequence ID" value="GGO71355.1"/>
    <property type="molecule type" value="Genomic_DNA"/>
</dbReference>
<comment type="caution">
    <text evidence="3">The sequence shown here is derived from an EMBL/GenBank/DDBJ whole genome shotgun (WGS) entry which is preliminary data.</text>
</comment>
<protein>
    <submittedName>
        <fullName evidence="3">Uncharacterized protein</fullName>
    </submittedName>
</protein>
<reference evidence="3" key="1">
    <citation type="journal article" date="2014" name="Int. J. Syst. Evol. Microbiol.">
        <title>Complete genome sequence of Corynebacterium casei LMG S-19264T (=DSM 44701T), isolated from a smear-ripened cheese.</title>
        <authorList>
            <consortium name="US DOE Joint Genome Institute (JGI-PGF)"/>
            <person name="Walter F."/>
            <person name="Albersmeier A."/>
            <person name="Kalinowski J."/>
            <person name="Ruckert C."/>
        </authorList>
    </citation>
    <scope>NUCLEOTIDE SEQUENCE</scope>
    <source>
        <strain evidence="3">CGMCC 4.7368</strain>
    </source>
</reference>
<dbReference type="RefSeq" id="WP_189125349.1">
    <property type="nucleotide sequence ID" value="NZ_BMNH01000010.1"/>
</dbReference>
<evidence type="ECO:0000313" key="3">
    <source>
        <dbReference type="EMBL" id="GGO71355.1"/>
    </source>
</evidence>
<keyword evidence="2" id="KW-0472">Membrane</keyword>
<reference evidence="3" key="2">
    <citation type="submission" date="2020-09" db="EMBL/GenBank/DDBJ databases">
        <authorList>
            <person name="Sun Q."/>
            <person name="Zhou Y."/>
        </authorList>
    </citation>
    <scope>NUCLEOTIDE SEQUENCE</scope>
    <source>
        <strain evidence="3">CGMCC 4.7368</strain>
    </source>
</reference>
<name>A0A917Z018_9ACTN</name>
<feature type="transmembrane region" description="Helical" evidence="2">
    <location>
        <begin position="38"/>
        <end position="61"/>
    </location>
</feature>
<dbReference type="AlphaFoldDB" id="A0A917Z018"/>